<keyword evidence="2" id="KW-0472">Membrane</keyword>
<dbReference type="Proteomes" id="UP001642540">
    <property type="component" value="Unassembled WGS sequence"/>
</dbReference>
<dbReference type="EMBL" id="CAXLJM020000016">
    <property type="protein sequence ID" value="CAL8083567.1"/>
    <property type="molecule type" value="Genomic_DNA"/>
</dbReference>
<keyword evidence="4" id="KW-1185">Reference proteome</keyword>
<evidence type="ECO:0000256" key="2">
    <source>
        <dbReference type="SAM" id="Phobius"/>
    </source>
</evidence>
<name>A0ABP1PZD1_9HEXA</name>
<keyword evidence="2" id="KW-0812">Transmembrane</keyword>
<proteinExistence type="predicted"/>
<feature type="region of interest" description="Disordered" evidence="1">
    <location>
        <begin position="1"/>
        <end position="26"/>
    </location>
</feature>
<evidence type="ECO:0000256" key="1">
    <source>
        <dbReference type="SAM" id="MobiDB-lite"/>
    </source>
</evidence>
<sequence length="100" mass="11201">MLAGTPYKGESMPSKEMEEGELGNQNDGLMVNQWKLLGIRRGPISKSDPGSKKVYWISFAIPVGLAALLETVGYRPYYLSRRLGEMRKDGQRPMGGEPRR</sequence>
<accession>A0ABP1PZD1</accession>
<reference evidence="3 4" key="1">
    <citation type="submission" date="2024-08" db="EMBL/GenBank/DDBJ databases">
        <authorList>
            <person name="Cucini C."/>
            <person name="Frati F."/>
        </authorList>
    </citation>
    <scope>NUCLEOTIDE SEQUENCE [LARGE SCALE GENOMIC DNA]</scope>
</reference>
<evidence type="ECO:0000313" key="3">
    <source>
        <dbReference type="EMBL" id="CAL8083567.1"/>
    </source>
</evidence>
<comment type="caution">
    <text evidence="3">The sequence shown here is derived from an EMBL/GenBank/DDBJ whole genome shotgun (WGS) entry which is preliminary data.</text>
</comment>
<gene>
    <name evidence="3" type="ORF">ODALV1_LOCUS5526</name>
</gene>
<protein>
    <submittedName>
        <fullName evidence="3">Uncharacterized protein</fullName>
    </submittedName>
</protein>
<feature type="transmembrane region" description="Helical" evidence="2">
    <location>
        <begin position="54"/>
        <end position="78"/>
    </location>
</feature>
<organism evidence="3 4">
    <name type="scientific">Orchesella dallaii</name>
    <dbReference type="NCBI Taxonomy" id="48710"/>
    <lineage>
        <taxon>Eukaryota</taxon>
        <taxon>Metazoa</taxon>
        <taxon>Ecdysozoa</taxon>
        <taxon>Arthropoda</taxon>
        <taxon>Hexapoda</taxon>
        <taxon>Collembola</taxon>
        <taxon>Entomobryomorpha</taxon>
        <taxon>Entomobryoidea</taxon>
        <taxon>Orchesellidae</taxon>
        <taxon>Orchesellinae</taxon>
        <taxon>Orchesella</taxon>
    </lineage>
</organism>
<evidence type="ECO:0000313" key="4">
    <source>
        <dbReference type="Proteomes" id="UP001642540"/>
    </source>
</evidence>
<keyword evidence="2" id="KW-1133">Transmembrane helix</keyword>